<dbReference type="PROSITE" id="PS50125">
    <property type="entry name" value="GUANYLATE_CYCLASE_2"/>
    <property type="match status" value="1"/>
</dbReference>
<evidence type="ECO:0000313" key="4">
    <source>
        <dbReference type="EMBL" id="CAM74995.1"/>
    </source>
</evidence>
<name>A4TWI8_9PROT</name>
<dbReference type="InterPro" id="IPR001054">
    <property type="entry name" value="A/G_cyclase"/>
</dbReference>
<feature type="compositionally biased region" description="Gly residues" evidence="1">
    <location>
        <begin position="82"/>
        <end position="96"/>
    </location>
</feature>
<reference evidence="4" key="1">
    <citation type="journal article" date="2007" name="J. Bacteriol.">
        <title>Comparative genome analysis of four magnetotactic bacteria reveals a complex set of group-specific genes implicated in magnetosome biomineralization and function.</title>
        <authorList>
            <person name="Richter M."/>
            <person name="Kube M."/>
            <person name="Bazylinski D.A."/>
            <person name="Lombardot T."/>
            <person name="Gloeckner F.O."/>
            <person name="Reinhardt R."/>
            <person name="Schueler D."/>
        </authorList>
    </citation>
    <scope>NUCLEOTIDE SEQUENCE</scope>
    <source>
        <strain evidence="4">MSR-1</strain>
    </source>
</reference>
<dbReference type="GO" id="GO:0004016">
    <property type="term" value="F:adenylate cyclase activity"/>
    <property type="evidence" value="ECO:0007669"/>
    <property type="project" value="UniProtKB-ARBA"/>
</dbReference>
<evidence type="ECO:0000256" key="1">
    <source>
        <dbReference type="SAM" id="MobiDB-lite"/>
    </source>
</evidence>
<feature type="compositionally biased region" description="Acidic residues" evidence="1">
    <location>
        <begin position="259"/>
        <end position="273"/>
    </location>
</feature>
<proteinExistence type="predicted"/>
<organism evidence="4">
    <name type="scientific">Magnetospirillum gryphiswaldense</name>
    <dbReference type="NCBI Taxonomy" id="55518"/>
    <lineage>
        <taxon>Bacteria</taxon>
        <taxon>Pseudomonadati</taxon>
        <taxon>Pseudomonadota</taxon>
        <taxon>Alphaproteobacteria</taxon>
        <taxon>Rhodospirillales</taxon>
        <taxon>Rhodospirillaceae</taxon>
        <taxon>Magnetospirillum</taxon>
    </lineage>
</organism>
<feature type="region of interest" description="Disordered" evidence="1">
    <location>
        <begin position="74"/>
        <end position="97"/>
    </location>
</feature>
<dbReference type="CDD" id="cd07302">
    <property type="entry name" value="CHD"/>
    <property type="match status" value="1"/>
</dbReference>
<dbReference type="Gene3D" id="3.30.70.1230">
    <property type="entry name" value="Nucleotide cyclase"/>
    <property type="match status" value="1"/>
</dbReference>
<dbReference type="PANTHER" id="PTHR43081:SF19">
    <property type="entry name" value="PH-SENSITIVE ADENYLATE CYCLASE RV1264"/>
    <property type="match status" value="1"/>
</dbReference>
<dbReference type="InterPro" id="IPR029787">
    <property type="entry name" value="Nucleotide_cyclase"/>
</dbReference>
<evidence type="ECO:0000256" key="2">
    <source>
        <dbReference type="SAM" id="Phobius"/>
    </source>
</evidence>
<dbReference type="AlphaFoldDB" id="A4TWI8"/>
<feature type="domain" description="Guanylate cyclase" evidence="3">
    <location>
        <begin position="433"/>
        <end position="547"/>
    </location>
</feature>
<dbReference type="SUPFAM" id="SSF55073">
    <property type="entry name" value="Nucleotide cyclase"/>
    <property type="match status" value="1"/>
</dbReference>
<dbReference type="PANTHER" id="PTHR43081">
    <property type="entry name" value="ADENYLATE CYCLASE, TERMINAL-DIFFERENTIATION SPECIFIC-RELATED"/>
    <property type="match status" value="1"/>
</dbReference>
<protein>
    <submittedName>
        <fullName evidence="4">Adenylate/guanylate cyclase catalytic domain protein</fullName>
    </submittedName>
</protein>
<keyword evidence="2" id="KW-0472">Membrane</keyword>
<dbReference type="InterPro" id="IPR050697">
    <property type="entry name" value="Adenylyl/Guanylyl_Cyclase_3/4"/>
</dbReference>
<feature type="transmembrane region" description="Helical" evidence="2">
    <location>
        <begin position="142"/>
        <end position="164"/>
    </location>
</feature>
<keyword evidence="2" id="KW-0812">Transmembrane</keyword>
<feature type="transmembrane region" description="Helical" evidence="2">
    <location>
        <begin position="184"/>
        <end position="205"/>
    </location>
</feature>
<sequence>MIIVHYEVYVLEGRGWMLHARFPRMEREGALAEAKELENTLKIKVRVVRETYYTDNNAFEEAEIYITGGKLSDRTPTPAAGGKSGGGGGGSGGGAGARRPVGTVKAAAAVAAMRKTGGAKARTKPKASEEEVAQARQLIGRLLAIVAFALAAALLAIKVTPNVILMLWKMGFGIKVDANTYSQLLLGVFALTFLMVAVPLGMKFLPRKTAIPKFRAPSLALAGAGGGTPTGRAPISQEMKKSLDKLAKEAAQEGLSAKDDDDDLPPLDLDLDADNPIAAEPEKGVETAEEKVAPGQSVEAQMPKVSRFLDGAMEQCRQERITMDNYNKFALHLYMAGAVEALAEFRKLGGKAVEPLMKDALDVLGTRGETANSFHEKLPEYRREARYKAVIEAGHNAMGNYLLGDEMGAHISLRDVFREWNRKVDQKQGQMMTVLFTDMVDSTNMTQIRGDAAAQEIVRRHNLIVRNALSKFGGHEVKHTGDGIMASFLSAAGAIDAMIQVQRQVAEHNARMPNQTLHLRIGLNAGEPIQEEDDLFGSTVQLAARVCAATGTDEIYCTASVMELSGKPNSMFRSVGAKAVKGFRDPITMYDIVWR</sequence>
<dbReference type="EMBL" id="CU459003">
    <property type="protein sequence ID" value="CAM74995.1"/>
    <property type="molecule type" value="Genomic_DNA"/>
</dbReference>
<accession>A4TWI8</accession>
<dbReference type="SMART" id="SM00044">
    <property type="entry name" value="CYCc"/>
    <property type="match status" value="1"/>
</dbReference>
<feature type="region of interest" description="Disordered" evidence="1">
    <location>
        <begin position="250"/>
        <end position="274"/>
    </location>
</feature>
<dbReference type="GO" id="GO:0035556">
    <property type="term" value="P:intracellular signal transduction"/>
    <property type="evidence" value="ECO:0007669"/>
    <property type="project" value="InterPro"/>
</dbReference>
<dbReference type="Pfam" id="PF00211">
    <property type="entry name" value="Guanylate_cyc"/>
    <property type="match status" value="1"/>
</dbReference>
<evidence type="ECO:0000259" key="3">
    <source>
        <dbReference type="PROSITE" id="PS50125"/>
    </source>
</evidence>
<keyword evidence="2" id="KW-1133">Transmembrane helix</keyword>
<dbReference type="GO" id="GO:0006171">
    <property type="term" value="P:cAMP biosynthetic process"/>
    <property type="evidence" value="ECO:0007669"/>
    <property type="project" value="TreeGrafter"/>
</dbReference>
<gene>
    <name evidence="4" type="ORF">MGR_0769</name>
</gene>